<organism evidence="2 3">
    <name type="scientific">Marinitenerispora sediminis</name>
    <dbReference type="NCBI Taxonomy" id="1931232"/>
    <lineage>
        <taxon>Bacteria</taxon>
        <taxon>Bacillati</taxon>
        <taxon>Actinomycetota</taxon>
        <taxon>Actinomycetes</taxon>
        <taxon>Streptosporangiales</taxon>
        <taxon>Nocardiopsidaceae</taxon>
        <taxon>Marinitenerispora</taxon>
    </lineage>
</organism>
<comment type="caution">
    <text evidence="2">The sequence shown here is derived from an EMBL/GenBank/DDBJ whole genome shotgun (WGS) entry which is preliminary data.</text>
</comment>
<evidence type="ECO:0000259" key="1">
    <source>
        <dbReference type="Pfam" id="PF04149"/>
    </source>
</evidence>
<protein>
    <submittedName>
        <fullName evidence="2">DUF397 domain-containing protein</fullName>
    </submittedName>
</protein>
<evidence type="ECO:0000313" key="3">
    <source>
        <dbReference type="Proteomes" id="UP000253318"/>
    </source>
</evidence>
<reference evidence="2 3" key="1">
    <citation type="submission" date="2018-04" db="EMBL/GenBank/DDBJ databases">
        <title>Novel actinobacteria from marine sediment.</title>
        <authorList>
            <person name="Ng Z.Y."/>
            <person name="Tan G.Y.A."/>
        </authorList>
    </citation>
    <scope>NUCLEOTIDE SEQUENCE [LARGE SCALE GENOMIC DNA]</scope>
    <source>
        <strain evidence="2 3">TPS81</strain>
    </source>
</reference>
<name>A0A368TAT9_9ACTN</name>
<keyword evidence="3" id="KW-1185">Reference proteome</keyword>
<evidence type="ECO:0000313" key="2">
    <source>
        <dbReference type="EMBL" id="RCV62138.1"/>
    </source>
</evidence>
<gene>
    <name evidence="2" type="ORF">DEF24_02015</name>
</gene>
<dbReference type="AlphaFoldDB" id="A0A368TAT9"/>
<dbReference type="RefSeq" id="WP_114400841.1">
    <property type="nucleotide sequence ID" value="NZ_QEIM01000318.1"/>
</dbReference>
<dbReference type="Proteomes" id="UP000253318">
    <property type="component" value="Unassembled WGS sequence"/>
</dbReference>
<dbReference type="Pfam" id="PF04149">
    <property type="entry name" value="DUF397"/>
    <property type="match status" value="1"/>
</dbReference>
<dbReference type="InterPro" id="IPR007278">
    <property type="entry name" value="DUF397"/>
</dbReference>
<sequence length="60" mass="6576">MSDPLFHKSSHSGHSADCVEVATLSRDTLVRDSRHPERGHLTFSVTEWNAFLAAARNAGV</sequence>
<dbReference type="EMBL" id="QEIN01000009">
    <property type="protein sequence ID" value="RCV62138.1"/>
    <property type="molecule type" value="Genomic_DNA"/>
</dbReference>
<proteinExistence type="predicted"/>
<accession>A0A368TAT9</accession>
<feature type="domain" description="DUF397" evidence="1">
    <location>
        <begin position="7"/>
        <end position="56"/>
    </location>
</feature>
<dbReference type="OrthoDB" id="3482190at2"/>